<comment type="caution">
    <text evidence="1">The sequence shown here is derived from an EMBL/GenBank/DDBJ whole genome shotgun (WGS) entry which is preliminary data.</text>
</comment>
<accession>A0ABQ6B855</accession>
<keyword evidence="2" id="KW-1185">Reference proteome</keyword>
<evidence type="ECO:0000313" key="2">
    <source>
        <dbReference type="Proteomes" id="UP001156905"/>
    </source>
</evidence>
<sequence length="65" mass="6927">MHIVVCIKQVPVSAQMSVHAVSKTIMPQTGSSDLQAPFALLQCDLRGSPSVPNVSLGRGHAARRF</sequence>
<evidence type="ECO:0000313" key="1">
    <source>
        <dbReference type="EMBL" id="GLR90056.1"/>
    </source>
</evidence>
<reference evidence="2" key="1">
    <citation type="journal article" date="2019" name="Int. J. Syst. Evol. Microbiol.">
        <title>The Global Catalogue of Microorganisms (GCM) 10K type strain sequencing project: providing services to taxonomists for standard genome sequencing and annotation.</title>
        <authorList>
            <consortium name="The Broad Institute Genomics Platform"/>
            <consortium name="The Broad Institute Genome Sequencing Center for Infectious Disease"/>
            <person name="Wu L."/>
            <person name="Ma J."/>
        </authorList>
    </citation>
    <scope>NUCLEOTIDE SEQUENCE [LARGE SCALE GENOMIC DNA]</scope>
    <source>
        <strain evidence="2">NBRC 102520</strain>
    </source>
</reference>
<dbReference type="EMBL" id="BSOW01000030">
    <property type="protein sequence ID" value="GLR90056.1"/>
    <property type="molecule type" value="Genomic_DNA"/>
</dbReference>
<proteinExistence type="predicted"/>
<name>A0ABQ6B855_9BRAD</name>
<organism evidence="1 2">
    <name type="scientific">Bradyrhizobium iriomotense</name>
    <dbReference type="NCBI Taxonomy" id="441950"/>
    <lineage>
        <taxon>Bacteria</taxon>
        <taxon>Pseudomonadati</taxon>
        <taxon>Pseudomonadota</taxon>
        <taxon>Alphaproteobacteria</taxon>
        <taxon>Hyphomicrobiales</taxon>
        <taxon>Nitrobacteraceae</taxon>
        <taxon>Bradyrhizobium</taxon>
    </lineage>
</organism>
<protein>
    <submittedName>
        <fullName evidence="1">Uncharacterized protein</fullName>
    </submittedName>
</protein>
<gene>
    <name evidence="1" type="ORF">GCM10007857_67700</name>
</gene>
<dbReference type="Proteomes" id="UP001156905">
    <property type="component" value="Unassembled WGS sequence"/>
</dbReference>